<evidence type="ECO:0000256" key="8">
    <source>
        <dbReference type="ARBA" id="ARBA00031011"/>
    </source>
</evidence>
<dbReference type="InterPro" id="IPR005123">
    <property type="entry name" value="Oxoglu/Fe-dep_dioxygenase_dom"/>
</dbReference>
<evidence type="ECO:0000256" key="4">
    <source>
        <dbReference type="ARBA" id="ARBA00012293"/>
    </source>
</evidence>
<comment type="subunit">
    <text evidence="3">Monomer.</text>
</comment>
<dbReference type="EC" id="1.14.20.7" evidence="4"/>
<accession>A0ABQ3B0S5</accession>
<keyword evidence="15" id="KW-1185">Reference proteome</keyword>
<evidence type="ECO:0000256" key="10">
    <source>
        <dbReference type="ARBA" id="ARBA00047725"/>
    </source>
</evidence>
<evidence type="ECO:0000256" key="11">
    <source>
        <dbReference type="ARBA" id="ARBA00049359"/>
    </source>
</evidence>
<evidence type="ECO:0000313" key="15">
    <source>
        <dbReference type="Proteomes" id="UP000601597"/>
    </source>
</evidence>
<evidence type="ECO:0000256" key="1">
    <source>
        <dbReference type="ARBA" id="ARBA00001954"/>
    </source>
</evidence>
<evidence type="ECO:0000256" key="9">
    <source>
        <dbReference type="ARBA" id="ARBA00031282"/>
    </source>
</evidence>
<feature type="domain" description="Fe2OG dioxygenase" evidence="13">
    <location>
        <begin position="172"/>
        <end position="273"/>
    </location>
</feature>
<dbReference type="Gene3D" id="2.60.120.330">
    <property type="entry name" value="B-lactam Antibiotic, Isopenicillin N Synthase, Chain"/>
    <property type="match status" value="1"/>
</dbReference>
<keyword evidence="7" id="KW-0266">Ethylene biosynthesis</keyword>
<dbReference type="PANTHER" id="PTHR47990">
    <property type="entry name" value="2-OXOGLUTARATE (2OG) AND FE(II)-DEPENDENT OXYGENASE SUPERFAMILY PROTEIN-RELATED"/>
    <property type="match status" value="1"/>
</dbReference>
<dbReference type="EC" id="1.13.12.19" evidence="5"/>
<keyword evidence="12" id="KW-0479">Metal-binding</keyword>
<reference evidence="15" key="1">
    <citation type="journal article" date="2019" name="Int. J. Syst. Evol. Microbiol.">
        <title>The Global Catalogue of Microorganisms (GCM) 10K type strain sequencing project: providing services to taxonomists for standard genome sequencing and annotation.</title>
        <authorList>
            <consortium name="The Broad Institute Genomics Platform"/>
            <consortium name="The Broad Institute Genome Sequencing Center for Infectious Disease"/>
            <person name="Wu L."/>
            <person name="Ma J."/>
        </authorList>
    </citation>
    <scope>NUCLEOTIDE SEQUENCE [LARGE SCALE GENOMIC DNA]</scope>
    <source>
        <strain evidence="15">KCTC 22280</strain>
    </source>
</reference>
<gene>
    <name evidence="14" type="ORF">GCM10007071_20590</name>
</gene>
<dbReference type="Pfam" id="PF14226">
    <property type="entry name" value="DIOX_N"/>
    <property type="match status" value="1"/>
</dbReference>
<comment type="catalytic activity">
    <reaction evidence="10">
        <text>2-oxoglutarate + O2 + 2 H(+) = ethene + 3 CO2 + H2O</text>
        <dbReference type="Rhea" id="RHEA:31523"/>
        <dbReference type="ChEBI" id="CHEBI:15377"/>
        <dbReference type="ChEBI" id="CHEBI:15378"/>
        <dbReference type="ChEBI" id="CHEBI:15379"/>
        <dbReference type="ChEBI" id="CHEBI:16526"/>
        <dbReference type="ChEBI" id="CHEBI:16810"/>
        <dbReference type="ChEBI" id="CHEBI:18153"/>
        <dbReference type="EC" id="1.13.12.19"/>
    </reaction>
</comment>
<dbReference type="Pfam" id="PF03171">
    <property type="entry name" value="2OG-FeII_Oxy"/>
    <property type="match status" value="1"/>
</dbReference>
<comment type="catalytic activity">
    <reaction evidence="11">
        <text>L-arginine + 2-oxoglutarate + O2 = guanidine + L-glutamate 5-semialdehyde + succinate + CO2</text>
        <dbReference type="Rhea" id="RHEA:31535"/>
        <dbReference type="ChEBI" id="CHEBI:15379"/>
        <dbReference type="ChEBI" id="CHEBI:16526"/>
        <dbReference type="ChEBI" id="CHEBI:16810"/>
        <dbReference type="ChEBI" id="CHEBI:30031"/>
        <dbReference type="ChEBI" id="CHEBI:30087"/>
        <dbReference type="ChEBI" id="CHEBI:32682"/>
        <dbReference type="ChEBI" id="CHEBI:58066"/>
        <dbReference type="EC" id="1.14.20.7"/>
    </reaction>
</comment>
<dbReference type="InterPro" id="IPR050231">
    <property type="entry name" value="Iron_ascorbate_oxido_reductase"/>
</dbReference>
<dbReference type="PROSITE" id="PS51471">
    <property type="entry name" value="FE2OG_OXY"/>
    <property type="match status" value="1"/>
</dbReference>
<evidence type="ECO:0000313" key="14">
    <source>
        <dbReference type="EMBL" id="GGY73332.1"/>
    </source>
</evidence>
<dbReference type="PRINTS" id="PR00682">
    <property type="entry name" value="IPNSYNTHASE"/>
</dbReference>
<dbReference type="Proteomes" id="UP000601597">
    <property type="component" value="Unassembled WGS sequence"/>
</dbReference>
<comment type="caution">
    <text evidence="14">The sequence shown here is derived from an EMBL/GenBank/DDBJ whole genome shotgun (WGS) entry which is preliminary data.</text>
</comment>
<dbReference type="SUPFAM" id="SSF51197">
    <property type="entry name" value="Clavaminate synthase-like"/>
    <property type="match status" value="1"/>
</dbReference>
<evidence type="ECO:0000256" key="5">
    <source>
        <dbReference type="ARBA" id="ARBA00012531"/>
    </source>
</evidence>
<evidence type="ECO:0000259" key="13">
    <source>
        <dbReference type="PROSITE" id="PS51471"/>
    </source>
</evidence>
<dbReference type="InterPro" id="IPR044861">
    <property type="entry name" value="IPNS-like_FE2OG_OXY"/>
</dbReference>
<dbReference type="RefSeq" id="WP_189576059.1">
    <property type="nucleotide sequence ID" value="NZ_BMXV01000004.1"/>
</dbReference>
<evidence type="ECO:0000256" key="7">
    <source>
        <dbReference type="ARBA" id="ARBA00022666"/>
    </source>
</evidence>
<dbReference type="EMBL" id="BMXV01000004">
    <property type="protein sequence ID" value="GGY73332.1"/>
    <property type="molecule type" value="Genomic_DNA"/>
</dbReference>
<evidence type="ECO:0000256" key="2">
    <source>
        <dbReference type="ARBA" id="ARBA00004767"/>
    </source>
</evidence>
<comment type="similarity">
    <text evidence="12">Belongs to the iron/ascorbate-dependent oxidoreductase family.</text>
</comment>
<keyword evidence="12" id="KW-0560">Oxidoreductase</keyword>
<proteinExistence type="inferred from homology"/>
<sequence length="318" mass="35084">MSSLPIISLAGLRSDDPAERQATATELGRACRDVGFFYVIDHGIPDSVCQGAFDLARQLFALPAEDKEALSIKRSPHNRGYVAMADEKLNPDAGADMKEAFNIGTDFPADHPDVLADKPFRGVNFWPPIDGWRRRALDYFDHCLELGRTIHRGFSLDLGLAEDFFAGHLSKPIATLRMLRYPPSAGKVEREDGGAGTHTDYGNVTILASDAVAGLEVLNRQGEWIKAPHVPGAFVCNIGDCLMRWSNDTYLSTPHRVRPPAKERYSIAFFLEVNPDSVVDPRDIVKGEAPKYEPITCADYLAARLNATYDHRGADEKA</sequence>
<comment type="pathway">
    <text evidence="2">Alkene biosynthesis; ethylene biosynthesis via 2-oxoglutarate.</text>
</comment>
<dbReference type="InterPro" id="IPR027443">
    <property type="entry name" value="IPNS-like_sf"/>
</dbReference>
<evidence type="ECO:0000256" key="3">
    <source>
        <dbReference type="ARBA" id="ARBA00011245"/>
    </source>
</evidence>
<comment type="cofactor">
    <cofactor evidence="1">
        <name>Fe(2+)</name>
        <dbReference type="ChEBI" id="CHEBI:29033"/>
    </cofactor>
</comment>
<name>A0ABQ3B0S5_9GAMM</name>
<organism evidence="14 15">
    <name type="scientific">Marinobacter zhanjiangensis</name>
    <dbReference type="NCBI Taxonomy" id="578215"/>
    <lineage>
        <taxon>Bacteria</taxon>
        <taxon>Pseudomonadati</taxon>
        <taxon>Pseudomonadota</taxon>
        <taxon>Gammaproteobacteria</taxon>
        <taxon>Pseudomonadales</taxon>
        <taxon>Marinobacteraceae</taxon>
        <taxon>Marinobacter</taxon>
    </lineage>
</organism>
<dbReference type="InterPro" id="IPR026992">
    <property type="entry name" value="DIOX_N"/>
</dbReference>
<keyword evidence="12" id="KW-0408">Iron</keyword>
<evidence type="ECO:0000256" key="6">
    <source>
        <dbReference type="ARBA" id="ARBA00019045"/>
    </source>
</evidence>
<protein>
    <recommendedName>
        <fullName evidence="6">2-oxoglutarate-dependent ethylene/succinate-forming enzyme</fullName>
        <ecNumber evidence="5">1.13.12.19</ecNumber>
        <ecNumber evidence="4">1.14.20.7</ecNumber>
    </recommendedName>
    <alternativeName>
        <fullName evidence="8">2-oxoglutarate dioxygenase (ethylene-forming)</fullName>
    </alternativeName>
    <alternativeName>
        <fullName evidence="9">2-oxoglutarate/L-arginine monooxygenase/decarboxylase (succinate-forming)</fullName>
    </alternativeName>
</protein>
<evidence type="ECO:0000256" key="12">
    <source>
        <dbReference type="RuleBase" id="RU003682"/>
    </source>
</evidence>